<evidence type="ECO:0000259" key="4">
    <source>
        <dbReference type="PROSITE" id="PS50181"/>
    </source>
</evidence>
<dbReference type="InterPro" id="IPR001680">
    <property type="entry name" value="WD40_rpt"/>
</dbReference>
<organism evidence="5 6">
    <name type="scientific">Halocaridina rubra</name>
    <name type="common">Hawaiian red shrimp</name>
    <dbReference type="NCBI Taxonomy" id="373956"/>
    <lineage>
        <taxon>Eukaryota</taxon>
        <taxon>Metazoa</taxon>
        <taxon>Ecdysozoa</taxon>
        <taxon>Arthropoda</taxon>
        <taxon>Crustacea</taxon>
        <taxon>Multicrustacea</taxon>
        <taxon>Malacostraca</taxon>
        <taxon>Eumalacostraca</taxon>
        <taxon>Eucarida</taxon>
        <taxon>Decapoda</taxon>
        <taxon>Pleocyemata</taxon>
        <taxon>Caridea</taxon>
        <taxon>Atyoidea</taxon>
        <taxon>Atyidae</taxon>
        <taxon>Halocaridina</taxon>
    </lineage>
</organism>
<evidence type="ECO:0000313" key="5">
    <source>
        <dbReference type="EMBL" id="KAK7075020.1"/>
    </source>
</evidence>
<dbReference type="AlphaFoldDB" id="A0AAN8XA62"/>
<sequence>MDNILAKVKELDLNNQQMLLSSLVRSLSPESQLMLLLPGISVASSYVKWRLVTLLAGQDTPDLFTLLPPELQLEILVYVDGPSLLKASQVSREWNRLLRSQNKIWFKKCKELGVNTDNFHNDENWHHIYVSSLRQLACMKDGTAFTEKFMHLLNCKKAVKAVDYQNGYLCTVSEEDYVNIWYLKLNIPVLTFLVQRAVCCIKFKPNCLLVCGHLMGILTSWDLSVMNNTDNSCLVYDSLSDTPGEDTLLQCKFKMHAGPVFSCDFSKELNILVSGGADECIKLWSLSSGLVIRSLPNIDHWVLKVILLPDLTYALNHTIICMTRNNVLKISWPCNGHSDVDNVKSANEYEQCGAQDRMGNLNKITYQCRIQLNEGNNNFFTPGLQQSTKFVGLIKQDIDEKHANLCIYDIETFQIAHNITLTFKVKKLLALGNRFALLLTTGSVLYSSTLMVIDIVTGECAGTHSVPHSKMTTPDGAQLVVGDTEWLDGLRGYLPEEMSVSQSSSRNLLSNQYEYNALHEAVGNVFTVNCDNRSNTTDDCCASAETGISSTPSCSTSTLVEFQDLDRNKDGKEVINMKNNNSNNGNNTEEAASSLVQISSSIPIRKLERPSHLVLAAGVQSEPGRLFTLWWSNLKMMSKYKEE</sequence>
<accession>A0AAN8XA62</accession>
<dbReference type="Pfam" id="PF12937">
    <property type="entry name" value="F-box-like"/>
    <property type="match status" value="1"/>
</dbReference>
<dbReference type="SMART" id="SM00320">
    <property type="entry name" value="WD40"/>
    <property type="match status" value="3"/>
</dbReference>
<name>A0AAN8XA62_HALRR</name>
<protein>
    <recommendedName>
        <fullName evidence="4">F-box domain-containing protein</fullName>
    </recommendedName>
</protein>
<keyword evidence="1 3" id="KW-0853">WD repeat</keyword>
<dbReference type="InterPro" id="IPR001810">
    <property type="entry name" value="F-box_dom"/>
</dbReference>
<dbReference type="PROSITE" id="PS50294">
    <property type="entry name" value="WD_REPEATS_REGION"/>
    <property type="match status" value="1"/>
</dbReference>
<dbReference type="PANTHER" id="PTHR44436">
    <property type="entry name" value="F-BOX/WD REPEAT-CONTAINING PROTEIN 2"/>
    <property type="match status" value="1"/>
</dbReference>
<evidence type="ECO:0000256" key="3">
    <source>
        <dbReference type="PROSITE-ProRule" id="PRU00221"/>
    </source>
</evidence>
<proteinExistence type="predicted"/>
<gene>
    <name evidence="5" type="ORF">SK128_026056</name>
</gene>
<dbReference type="Gene3D" id="1.20.1280.50">
    <property type="match status" value="1"/>
</dbReference>
<dbReference type="PROSITE" id="PS50082">
    <property type="entry name" value="WD_REPEATS_2"/>
    <property type="match status" value="1"/>
</dbReference>
<evidence type="ECO:0000313" key="6">
    <source>
        <dbReference type="Proteomes" id="UP001381693"/>
    </source>
</evidence>
<comment type="caution">
    <text evidence="5">The sequence shown here is derived from an EMBL/GenBank/DDBJ whole genome shotgun (WGS) entry which is preliminary data.</text>
</comment>
<dbReference type="InterPro" id="IPR036047">
    <property type="entry name" value="F-box-like_dom_sf"/>
</dbReference>
<dbReference type="SUPFAM" id="SSF50978">
    <property type="entry name" value="WD40 repeat-like"/>
    <property type="match status" value="1"/>
</dbReference>
<dbReference type="EMBL" id="JAXCGZ010011387">
    <property type="protein sequence ID" value="KAK7075020.1"/>
    <property type="molecule type" value="Genomic_DNA"/>
</dbReference>
<dbReference type="InterPro" id="IPR042627">
    <property type="entry name" value="FBXW2"/>
</dbReference>
<dbReference type="SUPFAM" id="SSF81383">
    <property type="entry name" value="F-box domain"/>
    <property type="match status" value="1"/>
</dbReference>
<feature type="domain" description="F-box" evidence="4">
    <location>
        <begin position="61"/>
        <end position="108"/>
    </location>
</feature>
<dbReference type="Pfam" id="PF00400">
    <property type="entry name" value="WD40"/>
    <property type="match status" value="1"/>
</dbReference>
<dbReference type="InterPro" id="IPR036322">
    <property type="entry name" value="WD40_repeat_dom_sf"/>
</dbReference>
<feature type="repeat" description="WD" evidence="3">
    <location>
        <begin position="253"/>
        <end position="294"/>
    </location>
</feature>
<dbReference type="Gene3D" id="2.130.10.10">
    <property type="entry name" value="YVTN repeat-like/Quinoprotein amine dehydrogenase"/>
    <property type="match status" value="1"/>
</dbReference>
<dbReference type="Proteomes" id="UP001381693">
    <property type="component" value="Unassembled WGS sequence"/>
</dbReference>
<evidence type="ECO:0000256" key="2">
    <source>
        <dbReference type="ARBA" id="ARBA00022737"/>
    </source>
</evidence>
<dbReference type="PROSITE" id="PS50181">
    <property type="entry name" value="FBOX"/>
    <property type="match status" value="1"/>
</dbReference>
<keyword evidence="6" id="KW-1185">Reference proteome</keyword>
<evidence type="ECO:0000256" key="1">
    <source>
        <dbReference type="ARBA" id="ARBA00022574"/>
    </source>
</evidence>
<dbReference type="SMART" id="SM00256">
    <property type="entry name" value="FBOX"/>
    <property type="match status" value="1"/>
</dbReference>
<dbReference type="InterPro" id="IPR015943">
    <property type="entry name" value="WD40/YVTN_repeat-like_dom_sf"/>
</dbReference>
<keyword evidence="2" id="KW-0677">Repeat</keyword>
<dbReference type="PANTHER" id="PTHR44436:SF1">
    <property type="entry name" value="F-BOX_WD REPEAT-CONTAINING PROTEIN 2"/>
    <property type="match status" value="1"/>
</dbReference>
<reference evidence="5 6" key="1">
    <citation type="submission" date="2023-11" db="EMBL/GenBank/DDBJ databases">
        <title>Halocaridina rubra genome assembly.</title>
        <authorList>
            <person name="Smith C."/>
        </authorList>
    </citation>
    <scope>NUCLEOTIDE SEQUENCE [LARGE SCALE GENOMIC DNA]</scope>
    <source>
        <strain evidence="5">EP-1</strain>
        <tissue evidence="5">Whole</tissue>
    </source>
</reference>